<keyword evidence="8 9" id="KW-0927">Auxin signaling pathway</keyword>
<comment type="subcellular location">
    <subcellularLocation>
        <location evidence="2 9">Nucleus</location>
    </subcellularLocation>
</comment>
<comment type="similarity">
    <text evidence="3 9">Belongs to the ARF family.</text>
</comment>
<dbReference type="GO" id="GO:0005634">
    <property type="term" value="C:nucleus"/>
    <property type="evidence" value="ECO:0007669"/>
    <property type="project" value="UniProtKB-SubCell"/>
</dbReference>
<dbReference type="Proteomes" id="UP000479710">
    <property type="component" value="Unassembled WGS sequence"/>
</dbReference>
<keyword evidence="12" id="KW-1185">Reference proteome</keyword>
<keyword evidence="4 9" id="KW-0805">Transcription regulation</keyword>
<dbReference type="SUPFAM" id="SSF101936">
    <property type="entry name" value="DNA-binding pseudobarrel domain"/>
    <property type="match status" value="1"/>
</dbReference>
<evidence type="ECO:0000256" key="4">
    <source>
        <dbReference type="ARBA" id="ARBA00023015"/>
    </source>
</evidence>
<protein>
    <recommendedName>
        <fullName evidence="9">Auxin response factor</fullName>
    </recommendedName>
</protein>
<gene>
    <name evidence="11" type="ORF">E2562_015628</name>
</gene>
<accession>A0A6G1EKV3</accession>
<organism evidence="11 12">
    <name type="scientific">Oryza meyeriana var. granulata</name>
    <dbReference type="NCBI Taxonomy" id="110450"/>
    <lineage>
        <taxon>Eukaryota</taxon>
        <taxon>Viridiplantae</taxon>
        <taxon>Streptophyta</taxon>
        <taxon>Embryophyta</taxon>
        <taxon>Tracheophyta</taxon>
        <taxon>Spermatophyta</taxon>
        <taxon>Magnoliopsida</taxon>
        <taxon>Liliopsida</taxon>
        <taxon>Poales</taxon>
        <taxon>Poaceae</taxon>
        <taxon>BOP clade</taxon>
        <taxon>Oryzoideae</taxon>
        <taxon>Oryzeae</taxon>
        <taxon>Oryzinae</taxon>
        <taxon>Oryza</taxon>
        <taxon>Oryza meyeriana</taxon>
    </lineage>
</organism>
<name>A0A6G1EKV3_9ORYZ</name>
<dbReference type="Pfam" id="PF06507">
    <property type="entry name" value="ARF_AD"/>
    <property type="match status" value="1"/>
</dbReference>
<evidence type="ECO:0000313" key="12">
    <source>
        <dbReference type="Proteomes" id="UP000479710"/>
    </source>
</evidence>
<evidence type="ECO:0000259" key="10">
    <source>
        <dbReference type="PROSITE" id="PS50863"/>
    </source>
</evidence>
<evidence type="ECO:0000256" key="6">
    <source>
        <dbReference type="ARBA" id="ARBA00023163"/>
    </source>
</evidence>
<sequence>MGIDLNMVEEEAEEGAAPAAVCGELWHACAGPGVALPRRGSAVVYLPQAHLAAGGGGEVPAGAVAVPPHVADAATDEVYARLALVAEGEMLQRNFREGGSEDGAGEMEGCDAEKKPRMPHMFCKTLTASDTSTHGGFSVPRRAAEDCFPPLDYKTVRPSQELIAMDLHGTEWKFRQIYRGQPRRHLLTTGWSSFVNRKKLVSGDAVLFLRGDDGQLRLGVRRAVQLRNEALFEPVNSSDSKLRILSAVASSLENKCIFHVCFNPRRGASEFIVPYWRFSKSLNHPFSIGMRFKVCYESEDANERSTGLISGISEVDHIKWPGSRWKCLLMEMVIRTPWELKISKGSCKVKNLGVLGPMVLYALNHLVYQTFKLLTIGDFLLICGATYHQQMGPRSGMQSLPISP</sequence>
<reference evidence="11 12" key="1">
    <citation type="submission" date="2019-11" db="EMBL/GenBank/DDBJ databases">
        <title>Whole genome sequence of Oryza granulata.</title>
        <authorList>
            <person name="Li W."/>
        </authorList>
    </citation>
    <scope>NUCLEOTIDE SEQUENCE [LARGE SCALE GENOMIC DNA]</scope>
    <source>
        <strain evidence="12">cv. Menghai</strain>
        <tissue evidence="11">Leaf</tissue>
    </source>
</reference>
<evidence type="ECO:0000256" key="8">
    <source>
        <dbReference type="ARBA" id="ARBA00023294"/>
    </source>
</evidence>
<evidence type="ECO:0000256" key="2">
    <source>
        <dbReference type="ARBA" id="ARBA00004123"/>
    </source>
</evidence>
<dbReference type="PANTHER" id="PTHR31384">
    <property type="entry name" value="AUXIN RESPONSE FACTOR 4-RELATED"/>
    <property type="match status" value="1"/>
</dbReference>
<dbReference type="GO" id="GO:0006355">
    <property type="term" value="P:regulation of DNA-templated transcription"/>
    <property type="evidence" value="ECO:0007669"/>
    <property type="project" value="InterPro"/>
</dbReference>
<comment type="caution">
    <text evidence="11">The sequence shown here is derived from an EMBL/GenBank/DDBJ whole genome shotgun (WGS) entry which is preliminary data.</text>
</comment>
<evidence type="ECO:0000256" key="9">
    <source>
        <dbReference type="RuleBase" id="RU004561"/>
    </source>
</evidence>
<dbReference type="InterPro" id="IPR003340">
    <property type="entry name" value="B3_DNA-bd"/>
</dbReference>
<comment type="function">
    <text evidence="1 9">Auxin response factors (ARFs) are transcriptional factors that bind specifically to the DNA sequence 5'-TGTCTC-3' found in the auxin-responsive promoter elements (AuxREs).</text>
</comment>
<dbReference type="PANTHER" id="PTHR31384:SF23">
    <property type="entry name" value="AUXIN RESPONSE FACTOR 14"/>
    <property type="match status" value="1"/>
</dbReference>
<dbReference type="FunFam" id="2.40.330.10:FF:000001">
    <property type="entry name" value="Auxin response factor"/>
    <property type="match status" value="1"/>
</dbReference>
<dbReference type="Pfam" id="PF02362">
    <property type="entry name" value="B3"/>
    <property type="match status" value="1"/>
</dbReference>
<dbReference type="InterPro" id="IPR044835">
    <property type="entry name" value="ARF_plant"/>
</dbReference>
<evidence type="ECO:0000256" key="3">
    <source>
        <dbReference type="ARBA" id="ARBA00007853"/>
    </source>
</evidence>
<proteinExistence type="inferred from homology"/>
<keyword evidence="5 9" id="KW-0238">DNA-binding</keyword>
<dbReference type="GO" id="GO:0009734">
    <property type="term" value="P:auxin-activated signaling pathway"/>
    <property type="evidence" value="ECO:0007669"/>
    <property type="project" value="UniProtKB-KW"/>
</dbReference>
<dbReference type="SMART" id="SM01019">
    <property type="entry name" value="B3"/>
    <property type="match status" value="1"/>
</dbReference>
<dbReference type="InterPro" id="IPR010525">
    <property type="entry name" value="ARF_dom"/>
</dbReference>
<keyword evidence="6 9" id="KW-0804">Transcription</keyword>
<comment type="subunit">
    <text evidence="9">Homodimers and heterodimers.</text>
</comment>
<dbReference type="OrthoDB" id="624437at2759"/>
<evidence type="ECO:0000256" key="7">
    <source>
        <dbReference type="ARBA" id="ARBA00023242"/>
    </source>
</evidence>
<dbReference type="Gene3D" id="2.30.30.1040">
    <property type="match status" value="1"/>
</dbReference>
<evidence type="ECO:0000256" key="5">
    <source>
        <dbReference type="ARBA" id="ARBA00023125"/>
    </source>
</evidence>
<evidence type="ECO:0000256" key="1">
    <source>
        <dbReference type="ARBA" id="ARBA00003182"/>
    </source>
</evidence>
<dbReference type="Gene3D" id="2.40.330.10">
    <property type="entry name" value="DNA-binding pseudobarrel domain"/>
    <property type="match status" value="1"/>
</dbReference>
<dbReference type="EMBL" id="SPHZ02000003">
    <property type="protein sequence ID" value="KAF0925216.1"/>
    <property type="molecule type" value="Genomic_DNA"/>
</dbReference>
<dbReference type="CDD" id="cd10017">
    <property type="entry name" value="B3_DNA"/>
    <property type="match status" value="1"/>
</dbReference>
<dbReference type="PROSITE" id="PS50863">
    <property type="entry name" value="B3"/>
    <property type="match status" value="1"/>
</dbReference>
<evidence type="ECO:0000313" key="11">
    <source>
        <dbReference type="EMBL" id="KAF0925216.1"/>
    </source>
</evidence>
<dbReference type="GO" id="GO:0003677">
    <property type="term" value="F:DNA binding"/>
    <property type="evidence" value="ECO:0007669"/>
    <property type="project" value="UniProtKB-KW"/>
</dbReference>
<dbReference type="AlphaFoldDB" id="A0A6G1EKV3"/>
<keyword evidence="7 9" id="KW-0539">Nucleus</keyword>
<dbReference type="InterPro" id="IPR015300">
    <property type="entry name" value="DNA-bd_pseudobarrel_sf"/>
</dbReference>
<feature type="domain" description="TF-B3" evidence="10">
    <location>
        <begin position="122"/>
        <end position="224"/>
    </location>
</feature>